<evidence type="ECO:0000313" key="1">
    <source>
        <dbReference type="EMBL" id="KAJ8719826.1"/>
    </source>
</evidence>
<protein>
    <submittedName>
        <fullName evidence="1">Uncharacterized protein</fullName>
    </submittedName>
</protein>
<dbReference type="EMBL" id="CM056779">
    <property type="protein sequence ID" value="KAJ8719826.1"/>
    <property type="molecule type" value="Genomic_DNA"/>
</dbReference>
<gene>
    <name evidence="1" type="ORF">PYW08_012001</name>
</gene>
<accession>A0ACC2QQ04</accession>
<name>A0ACC2QQ04_9NEOP</name>
<comment type="caution">
    <text evidence="1">The sequence shown here is derived from an EMBL/GenBank/DDBJ whole genome shotgun (WGS) entry which is preliminary data.</text>
</comment>
<proteinExistence type="predicted"/>
<organism evidence="1 2">
    <name type="scientific">Mythimna loreyi</name>
    <dbReference type="NCBI Taxonomy" id="667449"/>
    <lineage>
        <taxon>Eukaryota</taxon>
        <taxon>Metazoa</taxon>
        <taxon>Ecdysozoa</taxon>
        <taxon>Arthropoda</taxon>
        <taxon>Hexapoda</taxon>
        <taxon>Insecta</taxon>
        <taxon>Pterygota</taxon>
        <taxon>Neoptera</taxon>
        <taxon>Endopterygota</taxon>
        <taxon>Lepidoptera</taxon>
        <taxon>Glossata</taxon>
        <taxon>Ditrysia</taxon>
        <taxon>Noctuoidea</taxon>
        <taxon>Noctuidae</taxon>
        <taxon>Noctuinae</taxon>
        <taxon>Hadenini</taxon>
        <taxon>Mythimna</taxon>
    </lineage>
</organism>
<reference evidence="1" key="1">
    <citation type="submission" date="2023-03" db="EMBL/GenBank/DDBJ databases">
        <title>Chromosome-level genomes of two armyworms, Mythimna separata and Mythimna loreyi, provide insights into the biosynthesis and reception of sex pheromones.</title>
        <authorList>
            <person name="Zhao H."/>
        </authorList>
    </citation>
    <scope>NUCLEOTIDE SEQUENCE</scope>
    <source>
        <strain evidence="1">BeijingLab</strain>
    </source>
</reference>
<dbReference type="Proteomes" id="UP001231649">
    <property type="component" value="Chromosome 3"/>
</dbReference>
<evidence type="ECO:0000313" key="2">
    <source>
        <dbReference type="Proteomes" id="UP001231649"/>
    </source>
</evidence>
<sequence length="764" mass="86410">MRRDALEGFRIAKIDDKRVELFISKEMPRKYIRKVGVSPRAEWTQEALIAAMDEISRGILGINEISRRYGIPSRTLRRRFANKNTEKLTLGKHPLLDFANEKRLVSHIQKLEKAGFPPTRDMIRRLAFEFAEKLGKETNFNKETRKAGPHWLRSFLERNKELSIRQAEGLSVARAQGFNRDEVNKMFELLLKVMTEHDLLDKPDRIYNVDETGVQLNNSTGKVIATRGARVVHSITSGEKGETLSVIACCNAVGNFLPPVVIIKGVNKKPEFQDGLPPGSGVYMNRKSAYVNAELFHKWLKEHLVPKKPIGKIILILDGHSSHTNAIDMLQTAEENDIILFCLPSHTTQALQPLDRSFFKPFKTLFAAETRNWVVSHKERKINRLVAGKLIGNAWTRAATSSNAISGFRACGIYPFNPSAVPESFFAISDISLSNQRPTEDNADENDAPEPEQVSSNRSSPVVDRVLSNVTPNYIDIFNRNEEALEQEPGPSNVQTLGFGLNLSNVSPCNIDRPDRRFSNSSPSILSQNYNIINIEELETPSKYLQESSPVPIVPVPFHKRGKQSAAILNTKENIEAKKSKVKGKATPGIRCKNKCRTAKVDVQKKVLQTAVKFPKKIPAKCIKKRKGIRESSDEMTISDISNESDSDIDQARAGEIDLHKKKQRSQAKIQSKIPAKTNKKRRIEYKDSSDEMSISNNSDESESEAYKDSECKECFEEYKKTKSTADWIQCVMCKKWLHEDCTMYGDYCNKCGRIKRMNTKKIP</sequence>
<keyword evidence="2" id="KW-1185">Reference proteome</keyword>